<dbReference type="InterPro" id="IPR037121">
    <property type="entry name" value="Ribosomal_bL25_C"/>
</dbReference>
<reference evidence="8 9" key="1">
    <citation type="submission" date="2019-08" db="EMBL/GenBank/DDBJ databases">
        <title>Highly reduced genomes of protist endosymbionts show evolutionary convergence.</title>
        <authorList>
            <person name="George E."/>
            <person name="Husnik F."/>
            <person name="Tashyreva D."/>
            <person name="Prokopchuk G."/>
            <person name="Horak A."/>
            <person name="Kwong W.K."/>
            <person name="Lukes J."/>
            <person name="Keeling P.J."/>
        </authorList>
    </citation>
    <scope>NUCLEOTIDE SEQUENCE [LARGE SCALE GENOMIC DNA]</scope>
    <source>
        <strain evidence="8">1604HC</strain>
    </source>
</reference>
<dbReference type="InterPro" id="IPR011035">
    <property type="entry name" value="Ribosomal_bL25/Gln-tRNA_synth"/>
</dbReference>
<feature type="domain" description="Large ribosomal subunit protein bL25 L25" evidence="6">
    <location>
        <begin position="2"/>
        <end position="88"/>
    </location>
</feature>
<dbReference type="GO" id="GO:0006412">
    <property type="term" value="P:translation"/>
    <property type="evidence" value="ECO:0007669"/>
    <property type="project" value="UniProtKB-UniRule"/>
</dbReference>
<keyword evidence="4 5" id="KW-0687">Ribonucleoprotein</keyword>
<dbReference type="InterPro" id="IPR001021">
    <property type="entry name" value="Ribosomal_bL25_long"/>
</dbReference>
<dbReference type="AlphaFoldDB" id="A0A5C0UHX4"/>
<evidence type="ECO:0000256" key="2">
    <source>
        <dbReference type="ARBA" id="ARBA00022884"/>
    </source>
</evidence>
<evidence type="ECO:0000259" key="6">
    <source>
        <dbReference type="Pfam" id="PF01386"/>
    </source>
</evidence>
<keyword evidence="3 5" id="KW-0689">Ribosomal protein</keyword>
<evidence type="ECO:0000256" key="4">
    <source>
        <dbReference type="ARBA" id="ARBA00023274"/>
    </source>
</evidence>
<dbReference type="NCBIfam" id="TIGR00731">
    <property type="entry name" value="bL25_bact_ctc"/>
    <property type="match status" value="1"/>
</dbReference>
<feature type="domain" description="Large ribosomal subunit protein bL25 beta" evidence="7">
    <location>
        <begin position="98"/>
        <end position="181"/>
    </location>
</feature>
<protein>
    <recommendedName>
        <fullName evidence="5">Large ribosomal subunit protein bL25</fullName>
    </recommendedName>
    <alternativeName>
        <fullName evidence="5">General stress protein CTC</fullName>
    </alternativeName>
</protein>
<dbReference type="InterPro" id="IPR020930">
    <property type="entry name" value="Ribosomal_uL5_bac-type"/>
</dbReference>
<sequence length="188" mass="20891">MIKLQARQNFGTLEAQNIRKLGYVPVSIHSNGKSVHGSISFKEVSQLFSEENFMIKKLDLELDGNKYKTIINKVEFHPIHLRPISIDFLDLNPSRLANINVPVSFINKDKSPGIKLGGILNPLVRKVEVKVLTSEIPSAIEIDLTGKNSGDSIKLKDVSIPENLRVMKLEPNTTLATIIAPSKPKEQS</sequence>
<name>A0A5C0UHX4_9PROT</name>
<keyword evidence="2 5" id="KW-0694">RNA-binding</keyword>
<dbReference type="EMBL" id="CP043314">
    <property type="protein sequence ID" value="QEK39251.1"/>
    <property type="molecule type" value="Genomic_DNA"/>
</dbReference>
<comment type="subunit">
    <text evidence="5">Part of the 50S ribosomal subunit; part of the 5S rRNA/L5/L18/L25 subcomplex. Contacts the 5S rRNA. Binds to the 5S rRNA independently of L5 and L18.</text>
</comment>
<comment type="similarity">
    <text evidence="5">Belongs to the bacterial ribosomal protein bL25 family. CTC subfamily.</text>
</comment>
<dbReference type="Pfam" id="PF01386">
    <property type="entry name" value="Ribosomal_L25p"/>
    <property type="match status" value="1"/>
</dbReference>
<evidence type="ECO:0000256" key="3">
    <source>
        <dbReference type="ARBA" id="ARBA00022980"/>
    </source>
</evidence>
<organism evidence="8 9">
    <name type="scientific">Candidatus Nesciobacter abundans</name>
    <dbReference type="NCBI Taxonomy" id="2601668"/>
    <lineage>
        <taxon>Bacteria</taxon>
        <taxon>Pseudomonadati</taxon>
        <taxon>Pseudomonadota</taxon>
        <taxon>Alphaproteobacteria</taxon>
        <taxon>Holosporales</taxon>
        <taxon>Holosporaceae</taxon>
        <taxon>Candidatus Nesciobacter</taxon>
    </lineage>
</organism>
<dbReference type="GO" id="GO:0022625">
    <property type="term" value="C:cytosolic large ribosomal subunit"/>
    <property type="evidence" value="ECO:0007669"/>
    <property type="project" value="TreeGrafter"/>
</dbReference>
<keyword evidence="9" id="KW-1185">Reference proteome</keyword>
<comment type="function">
    <text evidence="5">This is one of the proteins that binds to the 5S RNA in the ribosome where it forms part of the central protuberance.</text>
</comment>
<evidence type="ECO:0000313" key="8">
    <source>
        <dbReference type="EMBL" id="QEK39251.1"/>
    </source>
</evidence>
<dbReference type="GO" id="GO:0003735">
    <property type="term" value="F:structural constituent of ribosome"/>
    <property type="evidence" value="ECO:0007669"/>
    <property type="project" value="InterPro"/>
</dbReference>
<dbReference type="InterPro" id="IPR029751">
    <property type="entry name" value="Ribosomal_L25_dom"/>
</dbReference>
<evidence type="ECO:0000256" key="1">
    <source>
        <dbReference type="ARBA" id="ARBA00022730"/>
    </source>
</evidence>
<dbReference type="PANTHER" id="PTHR33284">
    <property type="entry name" value="RIBOSOMAL PROTEIN L25/GLN-TRNA SYNTHETASE, ANTI-CODON-BINDING DOMAIN-CONTAINING PROTEIN"/>
    <property type="match status" value="1"/>
</dbReference>
<dbReference type="HAMAP" id="MF_01334">
    <property type="entry name" value="Ribosomal_bL25_CTC"/>
    <property type="match status" value="1"/>
</dbReference>
<dbReference type="SUPFAM" id="SSF50715">
    <property type="entry name" value="Ribosomal protein L25-like"/>
    <property type="match status" value="1"/>
</dbReference>
<dbReference type="PANTHER" id="PTHR33284:SF1">
    <property type="entry name" value="RIBOSOMAL PROTEIN L25_GLN-TRNA SYNTHETASE, ANTI-CODON-BINDING DOMAIN-CONTAINING PROTEIN"/>
    <property type="match status" value="1"/>
</dbReference>
<gene>
    <name evidence="5" type="primary">rplY</name>
    <name evidence="5" type="synonym">ctc</name>
    <name evidence="8" type="ORF">FZC36_02355</name>
</gene>
<proteinExistence type="inferred from homology"/>
<dbReference type="Proteomes" id="UP000324924">
    <property type="component" value="Chromosome"/>
</dbReference>
<dbReference type="KEGG" id="nabu:FZC36_02355"/>
<dbReference type="InterPro" id="IPR020057">
    <property type="entry name" value="Ribosomal_bL25_b-dom"/>
</dbReference>
<dbReference type="Pfam" id="PF14693">
    <property type="entry name" value="Ribosomal_TL5_C"/>
    <property type="match status" value="1"/>
</dbReference>
<dbReference type="InterPro" id="IPR020056">
    <property type="entry name" value="Rbsml_bL25/Gln-tRNA_synth_N"/>
</dbReference>
<keyword evidence="1 5" id="KW-0699">rRNA-binding</keyword>
<dbReference type="OrthoDB" id="9806411at2"/>
<dbReference type="CDD" id="cd00495">
    <property type="entry name" value="Ribosomal_L25_TL5_CTC"/>
    <property type="match status" value="1"/>
</dbReference>
<dbReference type="Gene3D" id="2.40.240.10">
    <property type="entry name" value="Ribosomal Protein L25, Chain P"/>
    <property type="match status" value="1"/>
</dbReference>
<dbReference type="RefSeq" id="WP_148972374.1">
    <property type="nucleotide sequence ID" value="NZ_CP043314.1"/>
</dbReference>
<evidence type="ECO:0000313" key="9">
    <source>
        <dbReference type="Proteomes" id="UP000324924"/>
    </source>
</evidence>
<dbReference type="GO" id="GO:0008097">
    <property type="term" value="F:5S rRNA binding"/>
    <property type="evidence" value="ECO:0007669"/>
    <property type="project" value="InterPro"/>
</dbReference>
<dbReference type="Gene3D" id="2.170.120.20">
    <property type="entry name" value="Ribosomal protein L25, beta domain"/>
    <property type="match status" value="1"/>
</dbReference>
<evidence type="ECO:0000256" key="5">
    <source>
        <dbReference type="HAMAP-Rule" id="MF_01334"/>
    </source>
</evidence>
<accession>A0A5C0UHX4</accession>
<evidence type="ECO:0000259" key="7">
    <source>
        <dbReference type="Pfam" id="PF14693"/>
    </source>
</evidence>